<reference evidence="3 4" key="1">
    <citation type="journal article" date="2011" name="Science">
        <title>The ecoresponsive genome of Daphnia pulex.</title>
        <authorList>
            <person name="Colbourne J.K."/>
            <person name="Pfrender M.E."/>
            <person name="Gilbert D."/>
            <person name="Thomas W.K."/>
            <person name="Tucker A."/>
            <person name="Oakley T.H."/>
            <person name="Tokishita S."/>
            <person name="Aerts A."/>
            <person name="Arnold G.J."/>
            <person name="Basu M.K."/>
            <person name="Bauer D.J."/>
            <person name="Caceres C.E."/>
            <person name="Carmel L."/>
            <person name="Casola C."/>
            <person name="Choi J.H."/>
            <person name="Detter J.C."/>
            <person name="Dong Q."/>
            <person name="Dusheyko S."/>
            <person name="Eads B.D."/>
            <person name="Frohlich T."/>
            <person name="Geiler-Samerotte K.A."/>
            <person name="Gerlach D."/>
            <person name="Hatcher P."/>
            <person name="Jogdeo S."/>
            <person name="Krijgsveld J."/>
            <person name="Kriventseva E.V."/>
            <person name="Kultz D."/>
            <person name="Laforsch C."/>
            <person name="Lindquist E."/>
            <person name="Lopez J."/>
            <person name="Manak J.R."/>
            <person name="Muller J."/>
            <person name="Pangilinan J."/>
            <person name="Patwardhan R.P."/>
            <person name="Pitluck S."/>
            <person name="Pritham E.J."/>
            <person name="Rechtsteiner A."/>
            <person name="Rho M."/>
            <person name="Rogozin I.B."/>
            <person name="Sakarya O."/>
            <person name="Salamov A."/>
            <person name="Schaack S."/>
            <person name="Shapiro H."/>
            <person name="Shiga Y."/>
            <person name="Skalitzky C."/>
            <person name="Smith Z."/>
            <person name="Souvorov A."/>
            <person name="Sung W."/>
            <person name="Tang Z."/>
            <person name="Tsuchiya D."/>
            <person name="Tu H."/>
            <person name="Vos H."/>
            <person name="Wang M."/>
            <person name="Wolf Y.I."/>
            <person name="Yamagata H."/>
            <person name="Yamada T."/>
            <person name="Ye Y."/>
            <person name="Shaw J.R."/>
            <person name="Andrews J."/>
            <person name="Crease T.J."/>
            <person name="Tang H."/>
            <person name="Lucas S.M."/>
            <person name="Robertson H.M."/>
            <person name="Bork P."/>
            <person name="Koonin E.V."/>
            <person name="Zdobnov E.M."/>
            <person name="Grigoriev I.V."/>
            <person name="Lynch M."/>
            <person name="Boore J.L."/>
        </authorList>
    </citation>
    <scope>NUCLEOTIDE SEQUENCE [LARGE SCALE GENOMIC DNA]</scope>
</reference>
<keyword evidence="1 2" id="KW-0175">Coiled coil</keyword>
<dbReference type="Proteomes" id="UP000000305">
    <property type="component" value="Unassembled WGS sequence"/>
</dbReference>
<dbReference type="EMBL" id="GL732596">
    <property type="protein sequence ID" value="EFX72779.1"/>
    <property type="molecule type" value="Genomic_DNA"/>
</dbReference>
<keyword evidence="4" id="KW-1185">Reference proteome</keyword>
<accession>E9H679</accession>
<protein>
    <recommendedName>
        <fullName evidence="5">Spindly</fullName>
    </recommendedName>
</protein>
<evidence type="ECO:0000313" key="4">
    <source>
        <dbReference type="Proteomes" id="UP000000305"/>
    </source>
</evidence>
<name>E9H679_DAPPU</name>
<dbReference type="HOGENOM" id="CLU_462533_0_0_1"/>
<dbReference type="PANTHER" id="PTHR32123">
    <property type="entry name" value="BICD FAMILY-LIKE CARGO ADAPTER"/>
    <property type="match status" value="1"/>
</dbReference>
<proteinExistence type="predicted"/>
<evidence type="ECO:0000256" key="1">
    <source>
        <dbReference type="ARBA" id="ARBA00023054"/>
    </source>
</evidence>
<dbReference type="KEGG" id="dpx:DAPPUDRAFT_227314"/>
<dbReference type="InParanoid" id="E9H679"/>
<dbReference type="AlphaFoldDB" id="E9H679"/>
<dbReference type="InterPro" id="IPR051149">
    <property type="entry name" value="Spindly/BICDR_Dynein_Adapter"/>
</dbReference>
<feature type="coiled-coil region" evidence="2">
    <location>
        <begin position="221"/>
        <end position="429"/>
    </location>
</feature>
<organism evidence="3 4">
    <name type="scientific">Daphnia pulex</name>
    <name type="common">Water flea</name>
    <dbReference type="NCBI Taxonomy" id="6669"/>
    <lineage>
        <taxon>Eukaryota</taxon>
        <taxon>Metazoa</taxon>
        <taxon>Ecdysozoa</taxon>
        <taxon>Arthropoda</taxon>
        <taxon>Crustacea</taxon>
        <taxon>Branchiopoda</taxon>
        <taxon>Diplostraca</taxon>
        <taxon>Cladocera</taxon>
        <taxon>Anomopoda</taxon>
        <taxon>Daphniidae</taxon>
        <taxon>Daphnia</taxon>
    </lineage>
</organism>
<dbReference type="OrthoDB" id="6349213at2759"/>
<dbReference type="PANTHER" id="PTHR32123:SF9">
    <property type="entry name" value="PROTEIN SPINDLY"/>
    <property type="match status" value="1"/>
</dbReference>
<evidence type="ECO:0000313" key="3">
    <source>
        <dbReference type="EMBL" id="EFX72779.1"/>
    </source>
</evidence>
<feature type="coiled-coil region" evidence="2">
    <location>
        <begin position="84"/>
        <end position="192"/>
    </location>
</feature>
<gene>
    <name evidence="3" type="ORF">DAPPUDRAFT_227314</name>
</gene>
<evidence type="ECO:0000256" key="2">
    <source>
        <dbReference type="SAM" id="Coils"/>
    </source>
</evidence>
<sequence length="590" mass="67791">MEHSVENCPIKKEMEKLEKECSELRANLQLSAGIGKSLLEEINTLKHQIKSIQSLQEASVQENHNLRMQLEVSQKLTSSQNADMESLKESLQRSEELNKQLKALDEEQHRKESTLVSQMANIKDQEEAHKEQYEQRIKELEAENKQLKSAERVPMVVSCNHEEEISQLQMDLELTNQSKNKLEEELISKQSEMQQFQYVESQLNKKVSEFEYELLAKEKALASSEKLLEEKRIEILELQALLEAERVSQTNPEKRGNSIFSEVEDRRQQVERQLAKLTTLLDKERRKNQDLQAEIVKVKNQMAFLACAGNNAEPSKSVEQLENLLRSTTSQNKDLLKKIEDLERKVQSSCQPVPQLEDSKKWMQAMLSQKQEEVDKLRAEIRDHIRSYLCQTDQMMQLTKRLTEAEKNLQRARGEVFRLKLKIEEMESNKNAPSTASPSYTVPPILVKENLKFLMEKKEIVSQPEKPLRERVVLENQLEQNTLNSSSGVDETTIDKEKDCSETLDIPIKSSCDEPAETLNNVEAPQCALKRQVRMNNEVHVMYEDGDTTLENLAEDKFTAGVKTSEKPVGKPVEVVDVSTAAPAMECNQQ</sequence>
<evidence type="ECO:0008006" key="5">
    <source>
        <dbReference type="Google" id="ProtNLM"/>
    </source>
</evidence>
<dbReference type="OMA" id="KQHAFTK"/>